<reference evidence="2 4" key="1">
    <citation type="submission" date="2015-10" db="EMBL/GenBank/DDBJ databases">
        <title>The cercosporin biosynthetic gene cluster was horizontally transferred to several fungal lineages and shown to be expanded in Cercospora beticola based on microsynteny with recipient genomes.</title>
        <authorList>
            <person name="De Jonge R."/>
            <person name="Ebert M.K."/>
            <person name="Suttle J.C."/>
            <person name="Jurick Ii W.M."/>
            <person name="Secor G.A."/>
            <person name="Thomma B.P."/>
            <person name="Van De Peer Y."/>
            <person name="Bolton M.D."/>
        </authorList>
    </citation>
    <scope>NUCLEOTIDE SEQUENCE [LARGE SCALE GENOMIC DNA]</scope>
    <source>
        <strain evidence="2 4">09-40</strain>
    </source>
</reference>
<dbReference type="Pfam" id="PF00075">
    <property type="entry name" value="RNase_H"/>
    <property type="match status" value="1"/>
</dbReference>
<dbReference type="PROSITE" id="PS50879">
    <property type="entry name" value="RNASE_H_1"/>
    <property type="match status" value="1"/>
</dbReference>
<gene>
    <name evidence="2" type="ORF">CB0940_10329</name>
    <name evidence="3" type="ORF">RHO25_011698</name>
</gene>
<keyword evidence="5" id="KW-1185">Reference proteome</keyword>
<dbReference type="Proteomes" id="UP001302367">
    <property type="component" value="Chromosome 8"/>
</dbReference>
<dbReference type="SUPFAM" id="SSF53098">
    <property type="entry name" value="Ribonuclease H-like"/>
    <property type="match status" value="1"/>
</dbReference>
<accession>A0A2G5HUD3</accession>
<dbReference type="InterPro" id="IPR002156">
    <property type="entry name" value="RNaseH_domain"/>
</dbReference>
<reference evidence="3 5" key="2">
    <citation type="submission" date="2023-09" db="EMBL/GenBank/DDBJ databases">
        <title>Complete-Gapless Cercospora beticola genome.</title>
        <authorList>
            <person name="Wyatt N.A."/>
            <person name="Spanner R.E."/>
            <person name="Bolton M.D."/>
        </authorList>
    </citation>
    <scope>NUCLEOTIDE SEQUENCE [LARGE SCALE GENOMIC DNA]</scope>
    <source>
        <strain evidence="3">Cb09-40</strain>
    </source>
</reference>
<dbReference type="EMBL" id="CP134191">
    <property type="protein sequence ID" value="WPB07038.1"/>
    <property type="molecule type" value="Genomic_DNA"/>
</dbReference>
<sequence length="125" mass="14586">MPYTLIWYVDGGCRGNGDYDAIGAAAAVRETKYRKWIYKKKLPYDGTRHTNQRAELLAIIIALKKSLKLYRQLDGTPYLELTIHSDSRYAVDCMTKWTPRARNDTADTACNEILDEMEDERYMYF</sequence>
<dbReference type="AlphaFoldDB" id="A0A2G5HUD3"/>
<proteinExistence type="predicted"/>
<evidence type="ECO:0000259" key="1">
    <source>
        <dbReference type="PROSITE" id="PS50879"/>
    </source>
</evidence>
<evidence type="ECO:0000313" key="3">
    <source>
        <dbReference type="EMBL" id="WPB07038.1"/>
    </source>
</evidence>
<organism evidence="2 4">
    <name type="scientific">Cercospora beticola</name>
    <name type="common">Sugarbeet leaf spot fungus</name>
    <dbReference type="NCBI Taxonomy" id="122368"/>
    <lineage>
        <taxon>Eukaryota</taxon>
        <taxon>Fungi</taxon>
        <taxon>Dikarya</taxon>
        <taxon>Ascomycota</taxon>
        <taxon>Pezizomycotina</taxon>
        <taxon>Dothideomycetes</taxon>
        <taxon>Dothideomycetidae</taxon>
        <taxon>Mycosphaerellales</taxon>
        <taxon>Mycosphaerellaceae</taxon>
        <taxon>Cercospora</taxon>
    </lineage>
</organism>
<feature type="domain" description="RNase H type-1" evidence="1">
    <location>
        <begin position="1"/>
        <end position="125"/>
    </location>
</feature>
<dbReference type="GO" id="GO:0003676">
    <property type="term" value="F:nucleic acid binding"/>
    <property type="evidence" value="ECO:0007669"/>
    <property type="project" value="InterPro"/>
</dbReference>
<dbReference type="OrthoDB" id="407198at2759"/>
<dbReference type="InterPro" id="IPR036397">
    <property type="entry name" value="RNaseH_sf"/>
</dbReference>
<dbReference type="InterPro" id="IPR012337">
    <property type="entry name" value="RNaseH-like_sf"/>
</dbReference>
<evidence type="ECO:0000313" key="2">
    <source>
        <dbReference type="EMBL" id="PIA96149.1"/>
    </source>
</evidence>
<protein>
    <recommendedName>
        <fullName evidence="1">RNase H type-1 domain-containing protein</fullName>
    </recommendedName>
</protein>
<dbReference type="GO" id="GO:0004523">
    <property type="term" value="F:RNA-DNA hybrid ribonuclease activity"/>
    <property type="evidence" value="ECO:0007669"/>
    <property type="project" value="InterPro"/>
</dbReference>
<dbReference type="EMBL" id="LKMD01000103">
    <property type="protein sequence ID" value="PIA96149.1"/>
    <property type="molecule type" value="Genomic_DNA"/>
</dbReference>
<evidence type="ECO:0000313" key="5">
    <source>
        <dbReference type="Proteomes" id="UP001302367"/>
    </source>
</evidence>
<name>A0A2G5HUD3_CERBT</name>
<dbReference type="Gene3D" id="3.30.420.10">
    <property type="entry name" value="Ribonuclease H-like superfamily/Ribonuclease H"/>
    <property type="match status" value="1"/>
</dbReference>
<evidence type="ECO:0000313" key="4">
    <source>
        <dbReference type="Proteomes" id="UP000230605"/>
    </source>
</evidence>
<dbReference type="Proteomes" id="UP000230605">
    <property type="component" value="Chromosome 8"/>
</dbReference>